<dbReference type="AlphaFoldDB" id="A0A512JMB2"/>
<keyword evidence="2" id="KW-1185">Reference proteome</keyword>
<dbReference type="Proteomes" id="UP000321750">
    <property type="component" value="Unassembled WGS sequence"/>
</dbReference>
<dbReference type="OrthoDB" id="8450769at2"/>
<evidence type="ECO:0000313" key="2">
    <source>
        <dbReference type="Proteomes" id="UP000321750"/>
    </source>
</evidence>
<dbReference type="RefSeq" id="WP_147047527.1">
    <property type="nucleotide sequence ID" value="NZ_BJZV01000015.1"/>
</dbReference>
<sequence length="141" mass="15215">MFLDMNGPDFFRVQSGGTSRAADPLDPSVIFSGIYEDGQGYLFGLGVANSATAITTYTVNFGQTFSRVPLVFPALVLSQAVVQNGTRWFEPGEVVAPCTYYRNTASARVVAWDFSMVISNSQIIVTTAGFNGTAYFLVVDV</sequence>
<reference evidence="1 2" key="1">
    <citation type="submission" date="2019-07" db="EMBL/GenBank/DDBJ databases">
        <title>Whole genome shotgun sequence of Methylobacterium gnaphalii NBRC 107716.</title>
        <authorList>
            <person name="Hosoyama A."/>
            <person name="Uohara A."/>
            <person name="Ohji S."/>
            <person name="Ichikawa N."/>
        </authorList>
    </citation>
    <scope>NUCLEOTIDE SEQUENCE [LARGE SCALE GENOMIC DNA]</scope>
    <source>
        <strain evidence="1 2">NBRC 107716</strain>
    </source>
</reference>
<evidence type="ECO:0000313" key="1">
    <source>
        <dbReference type="EMBL" id="GEP11109.1"/>
    </source>
</evidence>
<name>A0A512JMB2_9HYPH</name>
<gene>
    <name evidence="1" type="ORF">MGN01_29540</name>
</gene>
<dbReference type="EMBL" id="BJZV01000015">
    <property type="protein sequence ID" value="GEP11109.1"/>
    <property type="molecule type" value="Genomic_DNA"/>
</dbReference>
<accession>A0A512JMB2</accession>
<comment type="caution">
    <text evidence="1">The sequence shown here is derived from an EMBL/GenBank/DDBJ whole genome shotgun (WGS) entry which is preliminary data.</text>
</comment>
<organism evidence="1 2">
    <name type="scientific">Methylobacterium gnaphalii</name>
    <dbReference type="NCBI Taxonomy" id="1010610"/>
    <lineage>
        <taxon>Bacteria</taxon>
        <taxon>Pseudomonadati</taxon>
        <taxon>Pseudomonadota</taxon>
        <taxon>Alphaproteobacteria</taxon>
        <taxon>Hyphomicrobiales</taxon>
        <taxon>Methylobacteriaceae</taxon>
        <taxon>Methylobacterium</taxon>
    </lineage>
</organism>
<protein>
    <submittedName>
        <fullName evidence="1">Uncharacterized protein</fullName>
    </submittedName>
</protein>
<proteinExistence type="predicted"/>